<organism evidence="1 2">
    <name type="scientific">Panagrolaimus sp. PS1159</name>
    <dbReference type="NCBI Taxonomy" id="55785"/>
    <lineage>
        <taxon>Eukaryota</taxon>
        <taxon>Metazoa</taxon>
        <taxon>Ecdysozoa</taxon>
        <taxon>Nematoda</taxon>
        <taxon>Chromadorea</taxon>
        <taxon>Rhabditida</taxon>
        <taxon>Tylenchina</taxon>
        <taxon>Panagrolaimomorpha</taxon>
        <taxon>Panagrolaimoidea</taxon>
        <taxon>Panagrolaimidae</taxon>
        <taxon>Panagrolaimus</taxon>
    </lineage>
</organism>
<proteinExistence type="predicted"/>
<evidence type="ECO:0000313" key="2">
    <source>
        <dbReference type="WBParaSite" id="PS1159_v2.g24395.t1"/>
    </source>
</evidence>
<sequence>MDDRSSTTTTTMEITSQTIFSRAESSMALVTQHIKTLPIQDIIKILTPVKARLLSEDTILHINTLNFSVDHVVMPLTVKEVLEILGPQWQR</sequence>
<reference evidence="2" key="1">
    <citation type="submission" date="2022-11" db="UniProtKB">
        <authorList>
            <consortium name="WormBaseParasite"/>
        </authorList>
    </citation>
    <scope>IDENTIFICATION</scope>
</reference>
<dbReference type="Proteomes" id="UP000887580">
    <property type="component" value="Unplaced"/>
</dbReference>
<accession>A0AC35G5V6</accession>
<name>A0AC35G5V6_9BILA</name>
<dbReference type="WBParaSite" id="PS1159_v2.g24395.t1">
    <property type="protein sequence ID" value="PS1159_v2.g24395.t1"/>
    <property type="gene ID" value="PS1159_v2.g24395"/>
</dbReference>
<evidence type="ECO:0000313" key="1">
    <source>
        <dbReference type="Proteomes" id="UP000887580"/>
    </source>
</evidence>
<protein>
    <submittedName>
        <fullName evidence="2">Uncharacterized protein</fullName>
    </submittedName>
</protein>